<keyword evidence="8 10" id="KW-0472">Membrane</keyword>
<evidence type="ECO:0000256" key="5">
    <source>
        <dbReference type="ARBA" id="ARBA00022989"/>
    </source>
</evidence>
<evidence type="ECO:0000313" key="12">
    <source>
        <dbReference type="EMBL" id="RJP67552.1"/>
    </source>
</evidence>
<dbReference type="Gene3D" id="1.20.1530.20">
    <property type="match status" value="1"/>
</dbReference>
<comment type="caution">
    <text evidence="12">The sequence shown here is derived from an EMBL/GenBank/DDBJ whole genome shotgun (WGS) entry which is preliminary data.</text>
</comment>
<dbReference type="EMBL" id="QZKI01000102">
    <property type="protein sequence ID" value="RJP67552.1"/>
    <property type="molecule type" value="Genomic_DNA"/>
</dbReference>
<keyword evidence="5 10" id="KW-1133">Transmembrane helix</keyword>
<feature type="transmembrane region" description="Helical" evidence="10">
    <location>
        <begin position="127"/>
        <end position="148"/>
    </location>
</feature>
<feature type="transmembrane region" description="Helical" evidence="10">
    <location>
        <begin position="160"/>
        <end position="183"/>
    </location>
</feature>
<dbReference type="PANTHER" id="PTHR43562:SF3">
    <property type="entry name" value="SODIUM ION_PROTON EXCHANGER (EUROFUNG)"/>
    <property type="match status" value="1"/>
</dbReference>
<feature type="transmembrane region" description="Helical" evidence="10">
    <location>
        <begin position="302"/>
        <end position="323"/>
    </location>
</feature>
<evidence type="ECO:0000259" key="11">
    <source>
        <dbReference type="Pfam" id="PF00999"/>
    </source>
</evidence>
<dbReference type="Proteomes" id="UP000285961">
    <property type="component" value="Unassembled WGS sequence"/>
</dbReference>
<feature type="transmembrane region" description="Helical" evidence="10">
    <location>
        <begin position="278"/>
        <end position="296"/>
    </location>
</feature>
<keyword evidence="3" id="KW-0050">Antiport</keyword>
<gene>
    <name evidence="12" type="ORF">C4532_14310</name>
</gene>
<evidence type="ECO:0000313" key="13">
    <source>
        <dbReference type="Proteomes" id="UP000285961"/>
    </source>
</evidence>
<evidence type="ECO:0000256" key="10">
    <source>
        <dbReference type="SAM" id="Phobius"/>
    </source>
</evidence>
<name>A0A419EU15_9BACT</name>
<keyword evidence="7" id="KW-0406">Ion transport</keyword>
<feature type="transmembrane region" description="Helical" evidence="10">
    <location>
        <begin position="99"/>
        <end position="121"/>
    </location>
</feature>
<evidence type="ECO:0000256" key="7">
    <source>
        <dbReference type="ARBA" id="ARBA00023065"/>
    </source>
</evidence>
<evidence type="ECO:0000256" key="8">
    <source>
        <dbReference type="ARBA" id="ARBA00023136"/>
    </source>
</evidence>
<evidence type="ECO:0000256" key="1">
    <source>
        <dbReference type="ARBA" id="ARBA00004141"/>
    </source>
</evidence>
<dbReference type="GO" id="GO:0015297">
    <property type="term" value="F:antiporter activity"/>
    <property type="evidence" value="ECO:0007669"/>
    <property type="project" value="UniProtKB-KW"/>
</dbReference>
<feature type="transmembrane region" description="Helical" evidence="10">
    <location>
        <begin position="249"/>
        <end position="266"/>
    </location>
</feature>
<protein>
    <submittedName>
        <fullName evidence="12">Cation:proton antiporter</fullName>
    </submittedName>
</protein>
<sequence length="402" mass="42829">MLGEHKEPETIETLQTDWIFELAIILLGAKLGAEIFNRLKQSPMLGEILIGVLLGPSLIGVLHESHTLELFAEIGIIFMIFMLGLETKVAHLRAVGPRALAIAILGIVVPFISGWLMGLAMDVSWQVSLFFGAILTATSVAITARTLMDMGLTRSRLSQTVLAAAVIDDVVGLMILAVVLTLAGSGEEGGIALTLAREGIYLLIVLPIFWFAIPPLTKWLRHLEGEGSLFVMILGVTFLFSYLAKLAGLASMVGAFLIGVIFGRTSESSSVQEQVEPIYHFMAPIFFVSIGVAVHLNELWAAIVFAIGFTVVAVVSKVLGGALGGLVTKMPVSTAALVGIGMVPRGEVGLIVAGLGRQGGLVDEGTFSAAAFMCVVTIIVTPPMLKWAIARFYREEEPDEGS</sequence>
<proteinExistence type="predicted"/>
<keyword evidence="6" id="KW-0915">Sodium</keyword>
<dbReference type="InterPro" id="IPR038770">
    <property type="entry name" value="Na+/solute_symporter_sf"/>
</dbReference>
<dbReference type="InterPro" id="IPR006153">
    <property type="entry name" value="Cation/H_exchanger_TM"/>
</dbReference>
<keyword evidence="9" id="KW-0739">Sodium transport</keyword>
<evidence type="ECO:0000256" key="6">
    <source>
        <dbReference type="ARBA" id="ARBA00023053"/>
    </source>
</evidence>
<feature type="transmembrane region" description="Helical" evidence="10">
    <location>
        <begin position="367"/>
        <end position="385"/>
    </location>
</feature>
<evidence type="ECO:0000256" key="9">
    <source>
        <dbReference type="ARBA" id="ARBA00023201"/>
    </source>
</evidence>
<dbReference type="GO" id="GO:0016020">
    <property type="term" value="C:membrane"/>
    <property type="evidence" value="ECO:0007669"/>
    <property type="project" value="UniProtKB-SubCell"/>
</dbReference>
<dbReference type="GO" id="GO:0006814">
    <property type="term" value="P:sodium ion transport"/>
    <property type="evidence" value="ECO:0007669"/>
    <property type="project" value="UniProtKB-KW"/>
</dbReference>
<keyword evidence="4 10" id="KW-0812">Transmembrane</keyword>
<dbReference type="Pfam" id="PF00999">
    <property type="entry name" value="Na_H_Exchanger"/>
    <property type="match status" value="1"/>
</dbReference>
<dbReference type="GO" id="GO:1902600">
    <property type="term" value="P:proton transmembrane transport"/>
    <property type="evidence" value="ECO:0007669"/>
    <property type="project" value="InterPro"/>
</dbReference>
<dbReference type="PANTHER" id="PTHR43562">
    <property type="entry name" value="NAPA-TYPE SODIUM/HYDROGEN ANTIPORTER"/>
    <property type="match status" value="1"/>
</dbReference>
<feature type="transmembrane region" description="Helical" evidence="10">
    <location>
        <begin position="189"/>
        <end position="213"/>
    </location>
</feature>
<dbReference type="AlphaFoldDB" id="A0A419EU15"/>
<evidence type="ECO:0000256" key="2">
    <source>
        <dbReference type="ARBA" id="ARBA00022448"/>
    </source>
</evidence>
<evidence type="ECO:0000256" key="4">
    <source>
        <dbReference type="ARBA" id="ARBA00022692"/>
    </source>
</evidence>
<feature type="domain" description="Cation/H+ exchanger transmembrane" evidence="11">
    <location>
        <begin position="27"/>
        <end position="388"/>
    </location>
</feature>
<comment type="subcellular location">
    <subcellularLocation>
        <location evidence="1">Membrane</location>
        <topology evidence="1">Multi-pass membrane protein</topology>
    </subcellularLocation>
</comment>
<feature type="transmembrane region" description="Helical" evidence="10">
    <location>
        <begin position="68"/>
        <end position="87"/>
    </location>
</feature>
<evidence type="ECO:0000256" key="3">
    <source>
        <dbReference type="ARBA" id="ARBA00022449"/>
    </source>
</evidence>
<reference evidence="12 13" key="1">
    <citation type="journal article" date="2017" name="ISME J.">
        <title>Energy and carbon metabolisms in a deep terrestrial subsurface fluid microbial community.</title>
        <authorList>
            <person name="Momper L."/>
            <person name="Jungbluth S.P."/>
            <person name="Lee M.D."/>
            <person name="Amend J.P."/>
        </authorList>
    </citation>
    <scope>NUCLEOTIDE SEQUENCE [LARGE SCALE GENOMIC DNA]</scope>
    <source>
        <strain evidence="12">SURF_17</strain>
    </source>
</reference>
<organism evidence="12 13">
    <name type="scientific">Candidatus Abyssobacteria bacterium SURF_17</name>
    <dbReference type="NCBI Taxonomy" id="2093361"/>
    <lineage>
        <taxon>Bacteria</taxon>
        <taxon>Pseudomonadati</taxon>
        <taxon>Candidatus Hydrogenedentota</taxon>
        <taxon>Candidatus Abyssobacteria</taxon>
    </lineage>
</organism>
<keyword evidence="2" id="KW-0813">Transport</keyword>
<accession>A0A419EU15</accession>